<gene>
    <name evidence="1" type="ORF">SCHPADRAFT_933136</name>
</gene>
<sequence>MSTSGKIDHDAFKAEMLEVLRSLEQASRRGFLTQPEFAFNVEDLSLVRNREALQATGCLELAEVSDLTSERNQLHFMSKALQGLSTSVSDLLEVYTRRLERYWGRLEEGFASLPDELIAHIFQFAACSDPSSEEERPLHAIRFSHVSRRLRGVSLDWKTLWSTIHMQADMTNEKVNWLLSRCGDTIDLDIKIKFNVNDTVALRKLVDSCAHTASRWLSLTFVGVWDNDAGATTNFDGSRNVMTEQLLEFPQLRELHFHDLFSTTANLANICSWVAPKLDVLQCTQYIPPPSFPNTTFTTFQMHLLLFPSDSQRRVRNLAAFLSSKPNILEFLLRLEVPGNIGERPNVPVAASSSIKHFALSLLQVDAEKIRNLYGPILRSLRAPNLQTFRLDITPPDLGAFSSTEEISPVLRFLLPDHRYHSLLETIIIQIQFPQAIEPLLSPEVRKATLNIPLDEILQVCCLWITTCGQVSFSRLGANPSALRVLQFSSCPDLDTNGLQLAVQSLIHAGVWATLEHVVIRDCRLLDYGGALEAIGPEGLWYKINNV</sequence>
<reference evidence="1 2" key="1">
    <citation type="submission" date="2015-04" db="EMBL/GenBank/DDBJ databases">
        <title>Complete genome sequence of Schizopora paradoxa KUC8140, a cosmopolitan wood degrader in East Asia.</title>
        <authorList>
            <consortium name="DOE Joint Genome Institute"/>
            <person name="Min B."/>
            <person name="Park H."/>
            <person name="Jang Y."/>
            <person name="Kim J.-J."/>
            <person name="Kim K.H."/>
            <person name="Pangilinan J."/>
            <person name="Lipzen A."/>
            <person name="Riley R."/>
            <person name="Grigoriev I.V."/>
            <person name="Spatafora J.W."/>
            <person name="Choi I.-G."/>
        </authorList>
    </citation>
    <scope>NUCLEOTIDE SEQUENCE [LARGE SCALE GENOMIC DNA]</scope>
    <source>
        <strain evidence="1 2">KUC8140</strain>
    </source>
</reference>
<dbReference type="AlphaFoldDB" id="A0A0H2R3D9"/>
<keyword evidence="2" id="KW-1185">Reference proteome</keyword>
<dbReference type="InParanoid" id="A0A0H2R3D9"/>
<dbReference type="EMBL" id="KQ086215">
    <property type="protein sequence ID" value="KLO06339.1"/>
    <property type="molecule type" value="Genomic_DNA"/>
</dbReference>
<evidence type="ECO:0000313" key="2">
    <source>
        <dbReference type="Proteomes" id="UP000053477"/>
    </source>
</evidence>
<protein>
    <submittedName>
        <fullName evidence="1">Uncharacterized protein</fullName>
    </submittedName>
</protein>
<evidence type="ECO:0000313" key="1">
    <source>
        <dbReference type="EMBL" id="KLO06339.1"/>
    </source>
</evidence>
<organism evidence="1 2">
    <name type="scientific">Schizopora paradoxa</name>
    <dbReference type="NCBI Taxonomy" id="27342"/>
    <lineage>
        <taxon>Eukaryota</taxon>
        <taxon>Fungi</taxon>
        <taxon>Dikarya</taxon>
        <taxon>Basidiomycota</taxon>
        <taxon>Agaricomycotina</taxon>
        <taxon>Agaricomycetes</taxon>
        <taxon>Hymenochaetales</taxon>
        <taxon>Schizoporaceae</taxon>
        <taxon>Schizopora</taxon>
    </lineage>
</organism>
<dbReference type="STRING" id="27342.A0A0H2R3D9"/>
<proteinExistence type="predicted"/>
<accession>A0A0H2R3D9</accession>
<dbReference type="Proteomes" id="UP000053477">
    <property type="component" value="Unassembled WGS sequence"/>
</dbReference>
<name>A0A0H2R3D9_9AGAM</name>